<dbReference type="AlphaFoldDB" id="A0A1C3E908"/>
<keyword evidence="4" id="KW-1185">Reference proteome</keyword>
<name>A0A1C3E908_9PLAN</name>
<dbReference type="RefSeq" id="WP_068849265.1">
    <property type="nucleotide sequence ID" value="NZ_LYDR01000124.1"/>
</dbReference>
<gene>
    <name evidence="3" type="ORF">A6X21_07465</name>
</gene>
<feature type="region of interest" description="Disordered" evidence="1">
    <location>
        <begin position="1"/>
        <end position="21"/>
    </location>
</feature>
<evidence type="ECO:0000259" key="2">
    <source>
        <dbReference type="Pfam" id="PF06048"/>
    </source>
</evidence>
<organism evidence="3 4">
    <name type="scientific">Planctopirus hydrillae</name>
    <dbReference type="NCBI Taxonomy" id="1841610"/>
    <lineage>
        <taxon>Bacteria</taxon>
        <taxon>Pseudomonadati</taxon>
        <taxon>Planctomycetota</taxon>
        <taxon>Planctomycetia</taxon>
        <taxon>Planctomycetales</taxon>
        <taxon>Planctomycetaceae</taxon>
        <taxon>Planctopirus</taxon>
    </lineage>
</organism>
<dbReference type="InterPro" id="IPR009270">
    <property type="entry name" value="DUF927"/>
</dbReference>
<feature type="domain" description="DUF927" evidence="2">
    <location>
        <begin position="227"/>
        <end position="504"/>
    </location>
</feature>
<evidence type="ECO:0000313" key="4">
    <source>
        <dbReference type="Proteomes" id="UP000094828"/>
    </source>
</evidence>
<proteinExistence type="predicted"/>
<protein>
    <recommendedName>
        <fullName evidence="2">DUF927 domain-containing protein</fullName>
    </recommendedName>
</protein>
<evidence type="ECO:0000313" key="3">
    <source>
        <dbReference type="EMBL" id="ODA29720.1"/>
    </source>
</evidence>
<dbReference type="EMBL" id="LYDR01000124">
    <property type="protein sequence ID" value="ODA29720.1"/>
    <property type="molecule type" value="Genomic_DNA"/>
</dbReference>
<comment type="caution">
    <text evidence="3">The sequence shown here is derived from an EMBL/GenBank/DDBJ whole genome shotgun (WGS) entry which is preliminary data.</text>
</comment>
<sequence length="789" mass="89740">MTENRNRKSSNRSKVPISQPPETPCVSIRCEGESVKFGIAELTDQNFLGHFIGRCTPDKKPIVNLRNLKFFEESELARLVPCLMRYSPLLRWSTGSEQDDPQFLSALSRLLPRKLSKRSRTRLLYAANLALAISSETCGIDKSLKLLAKYQKRLKLKDLRLTDQILDEWERLRKEASHRTSANDQQNSQLDASSSEFQKIFHDYPLRVSPLIPGDYRVTRDGVRKGELLVTTTPIVVLAEVQPLNENSSRKLRLLFMTRDGGKHLDMDYCDSVCDRKVGSLLNQGVSVFPKAAPKLAEYFSRTVSKFENALPKIWQSNHVGYVDRHRAFNGETQPLGFLYGPEFIPSEETTESSQKDTAELLPSDFDRIDLQKTFCTKGTLEGWLNLVRVIAGDPVARFMTVTTFVAPLLRILDQHSYTFSLACESGTGKTAALQIAASAWGNPSNEGSLIRSFQATENALFNRAEAQRDLPMFIDETTLVSKSDQSLLERLIYTVGNGVGRDRLKNGQSQSTGKIRTVVLVTGESSLMSQLQNQGALRRVLECTRQPFGDRSSATGSRVSRLQRAANSNYGHGGREFVRFLLKHKQSWSRWRSLWDEMYEMERTHLPGKHHLEDLVARNLATVRVANRLLRSCFPELRSALKGVVRSMRPEIYNSLKRADTFHEVLDTLTRIATRLANRATDEDKDAKWVYDRSKKLLWINSVTFRRFVGNQFDLDAKTVLKAFKQRGVLHQEPREAGRPGGRYAYRKRFGESHKQWYVFRISVEKKRSTIKKLQHSSASPGQLVSVE</sequence>
<accession>A0A1C3E908</accession>
<dbReference type="Proteomes" id="UP000094828">
    <property type="component" value="Unassembled WGS sequence"/>
</dbReference>
<reference evidence="3 4" key="1">
    <citation type="submission" date="2016-05" db="EMBL/GenBank/DDBJ databases">
        <title>Genomic and physiological characterization of Planctopirus sp. isolated from fresh water lake.</title>
        <authorList>
            <person name="Subhash Y."/>
            <person name="Ramana C."/>
        </authorList>
    </citation>
    <scope>NUCLEOTIDE SEQUENCE [LARGE SCALE GENOMIC DNA]</scope>
    <source>
        <strain evidence="3 4">JC280</strain>
    </source>
</reference>
<dbReference type="Pfam" id="PF06048">
    <property type="entry name" value="DUF927"/>
    <property type="match status" value="1"/>
</dbReference>
<dbReference type="OrthoDB" id="19889at2"/>
<evidence type="ECO:0000256" key="1">
    <source>
        <dbReference type="SAM" id="MobiDB-lite"/>
    </source>
</evidence>